<dbReference type="EMBL" id="BARW01016940">
    <property type="protein sequence ID" value="GAI96945.1"/>
    <property type="molecule type" value="Genomic_DNA"/>
</dbReference>
<protein>
    <recommendedName>
        <fullName evidence="3">PEP-CTERM sorting domain-containing protein</fullName>
    </recommendedName>
</protein>
<reference evidence="2" key="1">
    <citation type="journal article" date="2014" name="Front. Microbiol.">
        <title>High frequency of phylogenetically diverse reductive dehalogenase-homologous genes in deep subseafloor sedimentary metagenomes.</title>
        <authorList>
            <person name="Kawai M."/>
            <person name="Futagami T."/>
            <person name="Toyoda A."/>
            <person name="Takaki Y."/>
            <person name="Nishi S."/>
            <person name="Hori S."/>
            <person name="Arai W."/>
            <person name="Tsubouchi T."/>
            <person name="Morono Y."/>
            <person name="Uchiyama I."/>
            <person name="Ito T."/>
            <person name="Fujiyama A."/>
            <person name="Inagaki F."/>
            <person name="Takami H."/>
        </authorList>
    </citation>
    <scope>NUCLEOTIDE SEQUENCE</scope>
    <source>
        <strain evidence="2">Expedition CK06-06</strain>
    </source>
</reference>
<keyword evidence="1" id="KW-1133">Transmembrane helix</keyword>
<name>X1UAR0_9ZZZZ</name>
<dbReference type="AlphaFoldDB" id="X1UAR0"/>
<accession>X1UAR0</accession>
<feature type="transmembrane region" description="Helical" evidence="1">
    <location>
        <begin position="189"/>
        <end position="208"/>
    </location>
</feature>
<evidence type="ECO:0000256" key="1">
    <source>
        <dbReference type="SAM" id="Phobius"/>
    </source>
</evidence>
<comment type="caution">
    <text evidence="2">The sequence shown here is derived from an EMBL/GenBank/DDBJ whole genome shotgun (WGS) entry which is preliminary data.</text>
</comment>
<proteinExistence type="predicted"/>
<sequence length="218" mass="23995">IFGVVPQKAIADIMLLETATEITGAGTTNGGVAVMDRQWLGARFELNQAYRVTDIGGHVKSSSSPEEFGFEDRSLFTAIVPVLESTGFPSDMLLSEAVFATVFEAPYNDVGPYPYQVPDTVIGTDFVLESGDYALIFGSGLFGATGGGWMPLRSSMMDLPWYFTTWPENEFRDIEREQLVRFFVHGETIPAPGALLLGTIGFGFVGWLRRMNIIKTWN</sequence>
<keyword evidence="1" id="KW-0812">Transmembrane</keyword>
<evidence type="ECO:0008006" key="3">
    <source>
        <dbReference type="Google" id="ProtNLM"/>
    </source>
</evidence>
<organism evidence="2">
    <name type="scientific">marine sediment metagenome</name>
    <dbReference type="NCBI Taxonomy" id="412755"/>
    <lineage>
        <taxon>unclassified sequences</taxon>
        <taxon>metagenomes</taxon>
        <taxon>ecological metagenomes</taxon>
    </lineage>
</organism>
<evidence type="ECO:0000313" key="2">
    <source>
        <dbReference type="EMBL" id="GAI96945.1"/>
    </source>
</evidence>
<feature type="non-terminal residue" evidence="2">
    <location>
        <position position="1"/>
    </location>
</feature>
<keyword evidence="1" id="KW-0472">Membrane</keyword>
<gene>
    <name evidence="2" type="ORF">S12H4_29376</name>
</gene>